<name>A0ABZ1BY57_9FIRM</name>
<feature type="transmembrane region" description="Helical" evidence="1">
    <location>
        <begin position="233"/>
        <end position="255"/>
    </location>
</feature>
<evidence type="ECO:0000313" key="3">
    <source>
        <dbReference type="Proteomes" id="UP001332192"/>
    </source>
</evidence>
<keyword evidence="3" id="KW-1185">Reference proteome</keyword>
<evidence type="ECO:0000313" key="2">
    <source>
        <dbReference type="EMBL" id="WRP17648.1"/>
    </source>
</evidence>
<dbReference type="Proteomes" id="UP001332192">
    <property type="component" value="Chromosome"/>
</dbReference>
<keyword evidence="1" id="KW-0472">Membrane</keyword>
<feature type="transmembrane region" description="Helical" evidence="1">
    <location>
        <begin position="96"/>
        <end position="119"/>
    </location>
</feature>
<feature type="transmembrane region" description="Helical" evidence="1">
    <location>
        <begin position="172"/>
        <end position="193"/>
    </location>
</feature>
<protein>
    <submittedName>
        <fullName evidence="2">ABC transporter permease</fullName>
    </submittedName>
</protein>
<proteinExistence type="predicted"/>
<accession>A0ABZ1BY57</accession>
<sequence length="261" mass="27187">MISPVSAELMKLRRHSILWLGALGAVVPVVLDVAWYYTARGRFDMSAETFVSQAVFTVALLEGPAGAAIIGTMLFGREYTERTLPNLLASAVPRSVWVGAKWIALAIVGLGILMSSWALTLGTTALVMGTRPLTPELVLGSLAACAAAAFALYGTSAIAVGLTLATRNQMAGVGWGVAATMVAVVSINSKYAILFPGSVPWIAGALAFEAVSPSLAQGARLAAQFAWTGIPPALTVTLIALAVWVAGVAFSLWHVHHADFP</sequence>
<dbReference type="RefSeq" id="WP_324716918.1">
    <property type="nucleotide sequence ID" value="NZ_CP141615.1"/>
</dbReference>
<dbReference type="Pfam" id="PF12730">
    <property type="entry name" value="ABC2_membrane_4"/>
    <property type="match status" value="1"/>
</dbReference>
<reference evidence="2 3" key="1">
    <citation type="journal article" date="2024" name="Front. Microbiol.">
        <title>Novel thermophilic genera Geochorda gen. nov. and Carboxydochorda gen. nov. from the deep terrestrial subsurface reveal the ecophysiological diversity in the class Limnochordia.</title>
        <authorList>
            <person name="Karnachuk O.V."/>
            <person name="Lukina A.P."/>
            <person name="Avakyan M.R."/>
            <person name="Kadnikov V.V."/>
            <person name="Begmatov S."/>
            <person name="Beletsky A.V."/>
            <person name="Vlasova K.G."/>
            <person name="Novikov A.A."/>
            <person name="Shcherbakova V.A."/>
            <person name="Mardanov A.V."/>
            <person name="Ravin N.V."/>
        </authorList>
    </citation>
    <scope>NUCLEOTIDE SEQUENCE [LARGE SCALE GENOMIC DNA]</scope>
    <source>
        <strain evidence="2 3">L945</strain>
    </source>
</reference>
<feature type="transmembrane region" description="Helical" evidence="1">
    <location>
        <begin position="50"/>
        <end position="75"/>
    </location>
</feature>
<feature type="transmembrane region" description="Helical" evidence="1">
    <location>
        <begin position="139"/>
        <end position="165"/>
    </location>
</feature>
<dbReference type="EMBL" id="CP141615">
    <property type="protein sequence ID" value="WRP17648.1"/>
    <property type="molecule type" value="Genomic_DNA"/>
</dbReference>
<organism evidence="2 3">
    <name type="scientific">Carboxydichorda subterranea</name>
    <dbReference type="NCBI Taxonomy" id="3109565"/>
    <lineage>
        <taxon>Bacteria</taxon>
        <taxon>Bacillati</taxon>
        <taxon>Bacillota</taxon>
        <taxon>Limnochordia</taxon>
        <taxon>Limnochordales</taxon>
        <taxon>Geochordaceae</taxon>
        <taxon>Carboxydichorda</taxon>
    </lineage>
</organism>
<gene>
    <name evidence="2" type="ORF">U7230_01110</name>
</gene>
<evidence type="ECO:0000256" key="1">
    <source>
        <dbReference type="SAM" id="Phobius"/>
    </source>
</evidence>
<keyword evidence="1" id="KW-0812">Transmembrane</keyword>
<feature type="transmembrane region" description="Helical" evidence="1">
    <location>
        <begin position="17"/>
        <end position="38"/>
    </location>
</feature>
<keyword evidence="1" id="KW-1133">Transmembrane helix</keyword>